<feature type="binding site" description="axial binding residue" evidence="7">
    <location>
        <position position="483"/>
    </location>
    <ligand>
        <name>heme</name>
        <dbReference type="ChEBI" id="CHEBI:30413"/>
    </ligand>
    <ligandPart>
        <name>Fe</name>
        <dbReference type="ChEBI" id="CHEBI:18248"/>
    </ligandPart>
</feature>
<dbReference type="PANTHER" id="PTHR24291">
    <property type="entry name" value="CYTOCHROME P450 FAMILY 4"/>
    <property type="match status" value="1"/>
</dbReference>
<evidence type="ECO:0008006" key="11">
    <source>
        <dbReference type="Google" id="ProtNLM"/>
    </source>
</evidence>
<dbReference type="InterPro" id="IPR017972">
    <property type="entry name" value="Cyt_P450_CS"/>
</dbReference>
<dbReference type="PANTHER" id="PTHR24291:SF50">
    <property type="entry name" value="BIFUNCTIONAL ALBAFLAVENONE MONOOXYGENASE_TERPENE SYNTHASE"/>
    <property type="match status" value="1"/>
</dbReference>
<evidence type="ECO:0000313" key="10">
    <source>
        <dbReference type="Proteomes" id="UP000654370"/>
    </source>
</evidence>
<keyword evidence="3 7" id="KW-0479">Metal-binding</keyword>
<keyword evidence="5 7" id="KW-0408">Iron</keyword>
<proteinExistence type="inferred from homology"/>
<evidence type="ECO:0000256" key="7">
    <source>
        <dbReference type="PIRSR" id="PIRSR602401-1"/>
    </source>
</evidence>
<name>A0A8H7UF12_MORIS</name>
<accession>A0A8H7UF12</accession>
<dbReference type="GO" id="GO:0005506">
    <property type="term" value="F:iron ion binding"/>
    <property type="evidence" value="ECO:0007669"/>
    <property type="project" value="InterPro"/>
</dbReference>
<dbReference type="Proteomes" id="UP000654370">
    <property type="component" value="Unassembled WGS sequence"/>
</dbReference>
<dbReference type="Gene3D" id="1.10.630.10">
    <property type="entry name" value="Cytochrome P450"/>
    <property type="match status" value="1"/>
</dbReference>
<reference evidence="9" key="1">
    <citation type="submission" date="2020-12" db="EMBL/GenBank/DDBJ databases">
        <title>Metabolic potential, ecology and presence of endohyphal bacteria is reflected in genomic diversity of Mucoromycotina.</title>
        <authorList>
            <person name="Muszewska A."/>
            <person name="Okrasinska A."/>
            <person name="Steczkiewicz K."/>
            <person name="Drgas O."/>
            <person name="Orlowska M."/>
            <person name="Perlinska-Lenart U."/>
            <person name="Aleksandrzak-Piekarczyk T."/>
            <person name="Szatraj K."/>
            <person name="Zielenkiewicz U."/>
            <person name="Pilsyk S."/>
            <person name="Malc E."/>
            <person name="Mieczkowski P."/>
            <person name="Kruszewska J.S."/>
            <person name="Biernat P."/>
            <person name="Pawlowska J."/>
        </authorList>
    </citation>
    <scope>NUCLEOTIDE SEQUENCE</scope>
    <source>
        <strain evidence="9">WA0000067209</strain>
    </source>
</reference>
<dbReference type="GO" id="GO:0020037">
    <property type="term" value="F:heme binding"/>
    <property type="evidence" value="ECO:0007669"/>
    <property type="project" value="InterPro"/>
</dbReference>
<evidence type="ECO:0000256" key="1">
    <source>
        <dbReference type="ARBA" id="ARBA00010617"/>
    </source>
</evidence>
<protein>
    <recommendedName>
        <fullName evidence="11">Cytochrome P450</fullName>
    </recommendedName>
</protein>
<dbReference type="InterPro" id="IPR002401">
    <property type="entry name" value="Cyt_P450_E_grp-I"/>
</dbReference>
<keyword evidence="2 7" id="KW-0349">Heme</keyword>
<comment type="similarity">
    <text evidence="1 8">Belongs to the cytochrome P450 family.</text>
</comment>
<evidence type="ECO:0000256" key="5">
    <source>
        <dbReference type="ARBA" id="ARBA00023004"/>
    </source>
</evidence>
<comment type="cofactor">
    <cofactor evidence="7">
        <name>heme</name>
        <dbReference type="ChEBI" id="CHEBI:30413"/>
    </cofactor>
</comment>
<organism evidence="9 10">
    <name type="scientific">Mortierella isabellina</name>
    <name type="common">Filamentous fungus</name>
    <name type="synonym">Umbelopsis isabellina</name>
    <dbReference type="NCBI Taxonomy" id="91625"/>
    <lineage>
        <taxon>Eukaryota</taxon>
        <taxon>Fungi</taxon>
        <taxon>Fungi incertae sedis</taxon>
        <taxon>Mucoromycota</taxon>
        <taxon>Mucoromycotina</taxon>
        <taxon>Umbelopsidomycetes</taxon>
        <taxon>Umbelopsidales</taxon>
        <taxon>Umbelopsidaceae</taxon>
        <taxon>Umbelopsis</taxon>
    </lineage>
</organism>
<dbReference type="InterPro" id="IPR036396">
    <property type="entry name" value="Cyt_P450_sf"/>
</dbReference>
<keyword evidence="10" id="KW-1185">Reference proteome</keyword>
<dbReference type="PRINTS" id="PR00385">
    <property type="entry name" value="P450"/>
</dbReference>
<dbReference type="EMBL" id="JAEPQZ010000003">
    <property type="protein sequence ID" value="KAG2183321.1"/>
    <property type="molecule type" value="Genomic_DNA"/>
</dbReference>
<dbReference type="PRINTS" id="PR00463">
    <property type="entry name" value="EP450I"/>
</dbReference>
<dbReference type="InterPro" id="IPR050196">
    <property type="entry name" value="Cytochrome_P450_Monoox"/>
</dbReference>
<dbReference type="GO" id="GO:0016705">
    <property type="term" value="F:oxidoreductase activity, acting on paired donors, with incorporation or reduction of molecular oxygen"/>
    <property type="evidence" value="ECO:0007669"/>
    <property type="project" value="InterPro"/>
</dbReference>
<dbReference type="PROSITE" id="PS00086">
    <property type="entry name" value="CYTOCHROME_P450"/>
    <property type="match status" value="1"/>
</dbReference>
<comment type="caution">
    <text evidence="9">The sequence shown here is derived from an EMBL/GenBank/DDBJ whole genome shotgun (WGS) entry which is preliminary data.</text>
</comment>
<dbReference type="GO" id="GO:0004497">
    <property type="term" value="F:monooxygenase activity"/>
    <property type="evidence" value="ECO:0007669"/>
    <property type="project" value="UniProtKB-KW"/>
</dbReference>
<gene>
    <name evidence="9" type="ORF">INT43_006326</name>
</gene>
<sequence>MSSLTVQSIVNTVGKDLEHLSALYSHHVLPYLQRRSKASYIAAAVALYVGYQVYNLVHIPRKLQHIPAVPFWAYMRSVLSGRSTDGRLDIIYDVVAKSPSGVYLKPNRGGWSVGIVGPQALKTMFIRKDNYPKSNIISQDKEFLITKLAGSHNILALNGTEWKKHRMIANPAFHRHMPVKLFGTLCERLMKKFEIEGDGLSSIDVPAMMQRFTLDAIGLAGFDYDFQSIEEPHSDKVRVYNSIMDGFRQPIYFFFPFLDKYMKWAIPQRRQQHMDVKNMTELYQEVIDNKRKILSQQKHQQEDPEKDLLTLMIEAGRDDPSQALSDEELSGNLAIFFIAGHDTTSNALSFALYYLAVNPDVQEKARKEVIEVMGDGADIVYPTHDQLPEFKYIYMIIKETLRLCPPAQNSQLRLTEEDSELAGTFIPKNVHVQADIFAAHHNPAVWKDAEQFRPERFAPGGENEQNAKSGLAWTPFGNGARQCIGMNFSLAEQRVVLAMLLRKYTWSLPENSIHNDGIVFAGGMALLSPRDLYLKFQKRF</sequence>
<dbReference type="AlphaFoldDB" id="A0A8H7UF12"/>
<evidence type="ECO:0000256" key="8">
    <source>
        <dbReference type="RuleBase" id="RU000461"/>
    </source>
</evidence>
<keyword evidence="6 8" id="KW-0503">Monooxygenase</keyword>
<evidence type="ECO:0000256" key="4">
    <source>
        <dbReference type="ARBA" id="ARBA00023002"/>
    </source>
</evidence>
<dbReference type="OrthoDB" id="1470350at2759"/>
<evidence type="ECO:0000256" key="6">
    <source>
        <dbReference type="ARBA" id="ARBA00023033"/>
    </source>
</evidence>
<keyword evidence="4 8" id="KW-0560">Oxidoreductase</keyword>
<evidence type="ECO:0000256" key="3">
    <source>
        <dbReference type="ARBA" id="ARBA00022723"/>
    </source>
</evidence>
<dbReference type="SUPFAM" id="SSF48264">
    <property type="entry name" value="Cytochrome P450"/>
    <property type="match status" value="1"/>
</dbReference>
<dbReference type="InterPro" id="IPR001128">
    <property type="entry name" value="Cyt_P450"/>
</dbReference>
<evidence type="ECO:0000313" key="9">
    <source>
        <dbReference type="EMBL" id="KAG2183321.1"/>
    </source>
</evidence>
<evidence type="ECO:0000256" key="2">
    <source>
        <dbReference type="ARBA" id="ARBA00022617"/>
    </source>
</evidence>
<dbReference type="Pfam" id="PF00067">
    <property type="entry name" value="p450"/>
    <property type="match status" value="1"/>
</dbReference>